<keyword evidence="4" id="KW-1185">Reference proteome</keyword>
<sequence length="95" mass="9915">MIMSINSSFVSIYLLAAIFLATIILTANPVDASLDKRTPKKKSIKKIKGGSNKDDSSSISSALSSESGGAASALSIPQYPLVYGTVVAIAFSQLF</sequence>
<comment type="caution">
    <text evidence="3">The sequence shown here is derived from an EMBL/GenBank/DDBJ whole genome shotgun (WGS) entry which is preliminary data.</text>
</comment>
<protein>
    <submittedName>
        <fullName evidence="3">Uncharacterized protein</fullName>
    </submittedName>
</protein>
<proteinExistence type="predicted"/>
<reference evidence="3" key="1">
    <citation type="submission" date="2022-07" db="EMBL/GenBank/DDBJ databases">
        <title>Phylogenomic reconstructions and comparative analyses of Kickxellomycotina fungi.</title>
        <authorList>
            <person name="Reynolds N.K."/>
            <person name="Stajich J.E."/>
            <person name="Barry K."/>
            <person name="Grigoriev I.V."/>
            <person name="Crous P."/>
            <person name="Smith M.E."/>
        </authorList>
    </citation>
    <scope>NUCLEOTIDE SEQUENCE</scope>
    <source>
        <strain evidence="3">NBRC 100468</strain>
    </source>
</reference>
<evidence type="ECO:0000313" key="3">
    <source>
        <dbReference type="EMBL" id="KAJ1915117.1"/>
    </source>
</evidence>
<gene>
    <name evidence="3" type="ORF">H4219_004483</name>
</gene>
<evidence type="ECO:0000256" key="2">
    <source>
        <dbReference type="SAM" id="SignalP"/>
    </source>
</evidence>
<dbReference type="AlphaFoldDB" id="A0A9W7ZY54"/>
<keyword evidence="2" id="KW-0732">Signal</keyword>
<dbReference type="EMBL" id="JANBPU010000162">
    <property type="protein sequence ID" value="KAJ1915117.1"/>
    <property type="molecule type" value="Genomic_DNA"/>
</dbReference>
<feature type="region of interest" description="Disordered" evidence="1">
    <location>
        <begin position="34"/>
        <end position="65"/>
    </location>
</feature>
<feature type="compositionally biased region" description="Basic residues" evidence="1">
    <location>
        <begin position="38"/>
        <end position="48"/>
    </location>
</feature>
<dbReference type="Proteomes" id="UP001150538">
    <property type="component" value="Unassembled WGS sequence"/>
</dbReference>
<accession>A0A9W7ZY54</accession>
<name>A0A9W7ZY54_9FUNG</name>
<evidence type="ECO:0000313" key="4">
    <source>
        <dbReference type="Proteomes" id="UP001150538"/>
    </source>
</evidence>
<evidence type="ECO:0000256" key="1">
    <source>
        <dbReference type="SAM" id="MobiDB-lite"/>
    </source>
</evidence>
<organism evidence="3 4">
    <name type="scientific">Mycoemilia scoparia</name>
    <dbReference type="NCBI Taxonomy" id="417184"/>
    <lineage>
        <taxon>Eukaryota</taxon>
        <taxon>Fungi</taxon>
        <taxon>Fungi incertae sedis</taxon>
        <taxon>Zoopagomycota</taxon>
        <taxon>Kickxellomycotina</taxon>
        <taxon>Kickxellomycetes</taxon>
        <taxon>Kickxellales</taxon>
        <taxon>Kickxellaceae</taxon>
        <taxon>Mycoemilia</taxon>
    </lineage>
</organism>
<feature type="signal peptide" evidence="2">
    <location>
        <begin position="1"/>
        <end position="32"/>
    </location>
</feature>
<feature type="chain" id="PRO_5040896915" evidence="2">
    <location>
        <begin position="33"/>
        <end position="95"/>
    </location>
</feature>